<feature type="compositionally biased region" description="Polar residues" evidence="8">
    <location>
        <begin position="1"/>
        <end position="14"/>
    </location>
</feature>
<keyword evidence="4 6" id="KW-0663">Pyridoxal phosphate</keyword>
<dbReference type="Gene3D" id="3.90.1150.10">
    <property type="entry name" value="Aspartate Aminotransferase, domain 1"/>
    <property type="match status" value="1"/>
</dbReference>
<evidence type="ECO:0000256" key="4">
    <source>
        <dbReference type="ARBA" id="ARBA00022898"/>
    </source>
</evidence>
<evidence type="ECO:0000256" key="8">
    <source>
        <dbReference type="SAM" id="MobiDB-lite"/>
    </source>
</evidence>
<sequence length="518" mass="54679">MRSVNHSTPATTGTGHRVALAGTPDGLEQLGTLVTAALDAVSAAAAERTGPLPAGGPDAAIAAVRDLVRDGGFLTDAPGPHRVEELFEAYAGWAADLTHPAAVSRMQCAPTPAAAAAELLAAVLNQSLHSWESGPFALELERRLIAEMADWVGYGETASGTLTPGGSISNLMGLLLSRDHVLGGLTGDDISHTGLAGRAIRPRILCSTAAHFSVARAAGFLGLGRDAVVRVPADERGRMIPEEARRLLDGFAPDEVPIALVATAGTTDHGSFDPLPELAALAAERRIWFHVDAAYGIGALFSDTLRPLFDGLAEADSIAFDLHKFGWTPASSSILLVRDRARMSPLGQQAVYLNPPDDEAEGYTALLGTSLQTTRRADAFKIAASLLALGREGMGEWVDACHSQARYAAARITRDPDLELLAEPILSTVVFRCRAGAAIEDESTWNAAVRRHLMAEGKALLARTKVRRQDGQAQVHLKLVFLNPATTTQDIDALLDDVVAAAAEVRQSPKARTPQTAH</sequence>
<evidence type="ECO:0000256" key="3">
    <source>
        <dbReference type="ARBA" id="ARBA00022793"/>
    </source>
</evidence>
<evidence type="ECO:0000256" key="1">
    <source>
        <dbReference type="ARBA" id="ARBA00001933"/>
    </source>
</evidence>
<dbReference type="GO" id="GO:0004058">
    <property type="term" value="F:aromatic-L-amino-acid decarboxylase activity"/>
    <property type="evidence" value="ECO:0007669"/>
    <property type="project" value="UniProtKB-ARBA"/>
</dbReference>
<accession>A0A3G2JBQ8</accession>
<dbReference type="InterPro" id="IPR015424">
    <property type="entry name" value="PyrdxlP-dep_Trfase"/>
</dbReference>
<evidence type="ECO:0000256" key="6">
    <source>
        <dbReference type="PIRSR" id="PIRSR602129-50"/>
    </source>
</evidence>
<gene>
    <name evidence="9" type="ORF">D9753_09075</name>
</gene>
<dbReference type="GO" id="GO:0005737">
    <property type="term" value="C:cytoplasm"/>
    <property type="evidence" value="ECO:0007669"/>
    <property type="project" value="TreeGrafter"/>
</dbReference>
<proteinExistence type="inferred from homology"/>
<name>A0A3G2JBQ8_9ACTN</name>
<evidence type="ECO:0000256" key="2">
    <source>
        <dbReference type="ARBA" id="ARBA00009533"/>
    </source>
</evidence>
<dbReference type="KEGG" id="sdd:D9753_09075"/>
<keyword evidence="10" id="KW-1185">Reference proteome</keyword>
<evidence type="ECO:0000313" key="10">
    <source>
        <dbReference type="Proteomes" id="UP000268329"/>
    </source>
</evidence>
<comment type="similarity">
    <text evidence="2 7">Belongs to the group II decarboxylase family.</text>
</comment>
<keyword evidence="5 7" id="KW-0456">Lyase</keyword>
<feature type="modified residue" description="N6-(pyridoxal phosphate)lysine" evidence="6">
    <location>
        <position position="324"/>
    </location>
</feature>
<dbReference type="InterPro" id="IPR002129">
    <property type="entry name" value="PyrdxlP-dep_de-COase"/>
</dbReference>
<dbReference type="GO" id="GO:0019752">
    <property type="term" value="P:carboxylic acid metabolic process"/>
    <property type="evidence" value="ECO:0007669"/>
    <property type="project" value="InterPro"/>
</dbReference>
<dbReference type="InterPro" id="IPR015421">
    <property type="entry name" value="PyrdxlP-dep_Trfase_major"/>
</dbReference>
<dbReference type="Proteomes" id="UP000268329">
    <property type="component" value="Chromosome"/>
</dbReference>
<dbReference type="Pfam" id="PF00282">
    <property type="entry name" value="Pyridoxal_deC"/>
    <property type="match status" value="1"/>
</dbReference>
<reference evidence="9 10" key="1">
    <citation type="submission" date="2018-10" db="EMBL/GenBank/DDBJ databases">
        <title>The genome of Streptomyces dangxiongensis Z022.</title>
        <authorList>
            <person name="Zhang B."/>
        </authorList>
    </citation>
    <scope>NUCLEOTIDE SEQUENCE [LARGE SCALE GENOMIC DNA]</scope>
    <source>
        <strain evidence="9 10">Z022</strain>
    </source>
</reference>
<comment type="cofactor">
    <cofactor evidence="1 6 7">
        <name>pyridoxal 5'-phosphate</name>
        <dbReference type="ChEBI" id="CHEBI:597326"/>
    </cofactor>
</comment>
<dbReference type="GO" id="GO:0030170">
    <property type="term" value="F:pyridoxal phosphate binding"/>
    <property type="evidence" value="ECO:0007669"/>
    <property type="project" value="InterPro"/>
</dbReference>
<dbReference type="OrthoDB" id="3335676at2"/>
<dbReference type="AlphaFoldDB" id="A0A3G2JBQ8"/>
<organism evidence="9 10">
    <name type="scientific">Streptomyces dangxiongensis</name>
    <dbReference type="NCBI Taxonomy" id="1442032"/>
    <lineage>
        <taxon>Bacteria</taxon>
        <taxon>Bacillati</taxon>
        <taxon>Actinomycetota</taxon>
        <taxon>Actinomycetes</taxon>
        <taxon>Kitasatosporales</taxon>
        <taxon>Streptomycetaceae</taxon>
        <taxon>Streptomyces</taxon>
    </lineage>
</organism>
<protein>
    <submittedName>
        <fullName evidence="9">Pyridoxal-dependent decarboxylase</fullName>
    </submittedName>
</protein>
<evidence type="ECO:0000256" key="5">
    <source>
        <dbReference type="ARBA" id="ARBA00023239"/>
    </source>
</evidence>
<feature type="region of interest" description="Disordered" evidence="8">
    <location>
        <begin position="1"/>
        <end position="22"/>
    </location>
</feature>
<evidence type="ECO:0000313" key="9">
    <source>
        <dbReference type="EMBL" id="AYN39041.1"/>
    </source>
</evidence>
<dbReference type="PANTHER" id="PTHR45677:SF8">
    <property type="entry name" value="CYSTEINE SULFINIC ACID DECARBOXYLASE"/>
    <property type="match status" value="1"/>
</dbReference>
<dbReference type="Gene3D" id="3.40.640.10">
    <property type="entry name" value="Type I PLP-dependent aspartate aminotransferase-like (Major domain)"/>
    <property type="match status" value="1"/>
</dbReference>
<keyword evidence="3" id="KW-0210">Decarboxylase</keyword>
<dbReference type="InterPro" id="IPR015422">
    <property type="entry name" value="PyrdxlP-dep_Trfase_small"/>
</dbReference>
<evidence type="ECO:0000256" key="7">
    <source>
        <dbReference type="RuleBase" id="RU000382"/>
    </source>
</evidence>
<dbReference type="PANTHER" id="PTHR45677">
    <property type="entry name" value="GLUTAMATE DECARBOXYLASE-RELATED"/>
    <property type="match status" value="1"/>
</dbReference>
<dbReference type="SUPFAM" id="SSF53383">
    <property type="entry name" value="PLP-dependent transferases"/>
    <property type="match status" value="1"/>
</dbReference>
<dbReference type="EMBL" id="CP033073">
    <property type="protein sequence ID" value="AYN39041.1"/>
    <property type="molecule type" value="Genomic_DNA"/>
</dbReference>